<dbReference type="CDD" id="cd06223">
    <property type="entry name" value="PRTases_typeI"/>
    <property type="match status" value="1"/>
</dbReference>
<evidence type="ECO:0000256" key="2">
    <source>
        <dbReference type="ARBA" id="ARBA00022679"/>
    </source>
</evidence>
<dbReference type="InterPro" id="IPR000836">
    <property type="entry name" value="PRTase_dom"/>
</dbReference>
<sequence>MTSRLSFEENRPKAPLALIATPGARELTELVDKRLVEWYKSKDVGDTFRKDTFIIDATCPRFTNGDGKGMIMETVRGKDLFVFCDVANHGVTYNFLGKEIPMTPDEHFADLKRIICAACGKPERITVVMPMLYAGRQHRRASRESLDCAMMLHELYGMGVSDLITFDAHDPRVQNSVPLMGFDNYFPTYQVLKALTRKFPDVKLDRNSLMCISPDEGAMGRNVYYASVLGLDLGMFYKRRDYANVVNGRNPIIAHEYIGSPVMGMNVFVADDMIATGDSVIKLAREIKEKGAQRVFLSATFALFTEGVDKFNKAYEEGLFDAVISTNLAYRIPELRECEWFVEADMSKYLAYIIAAGNLNEAVSNLLDPFEKIKQLVSSIEGGRA</sequence>
<dbReference type="EC" id="2.7.6.1" evidence="1"/>
<dbReference type="SUPFAM" id="SSF53271">
    <property type="entry name" value="PRTase-like"/>
    <property type="match status" value="2"/>
</dbReference>
<dbReference type="GO" id="GO:0016301">
    <property type="term" value="F:kinase activity"/>
    <property type="evidence" value="ECO:0007669"/>
    <property type="project" value="UniProtKB-KW"/>
</dbReference>
<evidence type="ECO:0000256" key="1">
    <source>
        <dbReference type="ARBA" id="ARBA00013247"/>
    </source>
</evidence>
<keyword evidence="3 8" id="KW-0545">Nucleotide biosynthesis</keyword>
<reference evidence="11" key="1">
    <citation type="submission" date="2020-10" db="EMBL/GenBank/DDBJ databases">
        <authorList>
            <person name="Gilroy R."/>
        </authorList>
    </citation>
    <scope>NUCLEOTIDE SEQUENCE</scope>
    <source>
        <strain evidence="11">10406</strain>
    </source>
</reference>
<dbReference type="InterPro" id="IPR029099">
    <property type="entry name" value="Pribosyltran_N"/>
</dbReference>
<dbReference type="NCBIfam" id="TIGR01251">
    <property type="entry name" value="ribP_PPkin"/>
    <property type="match status" value="1"/>
</dbReference>
<evidence type="ECO:0000313" key="11">
    <source>
        <dbReference type="EMBL" id="HIU98578.1"/>
    </source>
</evidence>
<keyword evidence="2" id="KW-0808">Transferase</keyword>
<dbReference type="EMBL" id="DVOE01000026">
    <property type="protein sequence ID" value="HIU98578.1"/>
    <property type="molecule type" value="Genomic_DNA"/>
</dbReference>
<dbReference type="Pfam" id="PF00156">
    <property type="entry name" value="Pribosyltran"/>
    <property type="match status" value="1"/>
</dbReference>
<reference evidence="11" key="2">
    <citation type="journal article" date="2021" name="PeerJ">
        <title>Extensive microbial diversity within the chicken gut microbiome revealed by metagenomics and culture.</title>
        <authorList>
            <person name="Gilroy R."/>
            <person name="Ravi A."/>
            <person name="Getino M."/>
            <person name="Pursley I."/>
            <person name="Horton D.L."/>
            <person name="Alikhan N.F."/>
            <person name="Baker D."/>
            <person name="Gharbi K."/>
            <person name="Hall N."/>
            <person name="Watson M."/>
            <person name="Adriaenssens E.M."/>
            <person name="Foster-Nyarko E."/>
            <person name="Jarju S."/>
            <person name="Secka A."/>
            <person name="Antonio M."/>
            <person name="Oren A."/>
            <person name="Chaudhuri R.R."/>
            <person name="La Ragione R."/>
            <person name="Hildebrand F."/>
            <person name="Pallen M.J."/>
        </authorList>
    </citation>
    <scope>NUCLEOTIDE SEQUENCE</scope>
    <source>
        <strain evidence="11">10406</strain>
    </source>
</reference>
<feature type="domain" description="Phosphoribosyltransferase" evidence="9">
    <location>
        <begin position="204"/>
        <end position="296"/>
    </location>
</feature>
<evidence type="ECO:0000256" key="6">
    <source>
        <dbReference type="ARBA" id="ARBA00022840"/>
    </source>
</evidence>
<dbReference type="NCBIfam" id="NF005299">
    <property type="entry name" value="PRK06827.1"/>
    <property type="match status" value="1"/>
</dbReference>
<evidence type="ECO:0000256" key="7">
    <source>
        <dbReference type="ARBA" id="ARBA00049535"/>
    </source>
</evidence>
<dbReference type="GO" id="GO:0005524">
    <property type="term" value="F:ATP binding"/>
    <property type="evidence" value="ECO:0007669"/>
    <property type="project" value="UniProtKB-KW"/>
</dbReference>
<accession>A0A9D1N9I9</accession>
<evidence type="ECO:0000256" key="4">
    <source>
        <dbReference type="ARBA" id="ARBA00022741"/>
    </source>
</evidence>
<dbReference type="GO" id="GO:0005737">
    <property type="term" value="C:cytoplasm"/>
    <property type="evidence" value="ECO:0007669"/>
    <property type="project" value="TreeGrafter"/>
</dbReference>
<name>A0A9D1N9I9_9FIRM</name>
<feature type="domain" description="Ribose-phosphate pyrophosphokinase N-terminal" evidence="10">
    <location>
        <begin position="18"/>
        <end position="159"/>
    </location>
</feature>
<dbReference type="Gene3D" id="3.40.50.2020">
    <property type="match status" value="2"/>
</dbReference>
<dbReference type="Proteomes" id="UP000886857">
    <property type="component" value="Unassembled WGS sequence"/>
</dbReference>
<evidence type="ECO:0000313" key="12">
    <source>
        <dbReference type="Proteomes" id="UP000886857"/>
    </source>
</evidence>
<dbReference type="GO" id="GO:0000287">
    <property type="term" value="F:magnesium ion binding"/>
    <property type="evidence" value="ECO:0007669"/>
    <property type="project" value="InterPro"/>
</dbReference>
<dbReference type="GO" id="GO:0006015">
    <property type="term" value="P:5-phosphoribose 1-diphosphate biosynthetic process"/>
    <property type="evidence" value="ECO:0007669"/>
    <property type="project" value="TreeGrafter"/>
</dbReference>
<proteinExistence type="inferred from homology"/>
<comment type="similarity">
    <text evidence="8">Belongs to the ribose-phosphate pyrophosphokinase family.</text>
</comment>
<dbReference type="InterPro" id="IPR029057">
    <property type="entry name" value="PRTase-like"/>
</dbReference>
<evidence type="ECO:0000259" key="9">
    <source>
        <dbReference type="Pfam" id="PF00156"/>
    </source>
</evidence>
<dbReference type="Pfam" id="PF13793">
    <property type="entry name" value="Pribosyltran_N"/>
    <property type="match status" value="1"/>
</dbReference>
<dbReference type="AlphaFoldDB" id="A0A9D1N9I9"/>
<organism evidence="11 12">
    <name type="scientific">Candidatus Limadaptatus stercoripullorum</name>
    <dbReference type="NCBI Taxonomy" id="2840846"/>
    <lineage>
        <taxon>Bacteria</taxon>
        <taxon>Bacillati</taxon>
        <taxon>Bacillota</taxon>
        <taxon>Clostridia</taxon>
        <taxon>Eubacteriales</taxon>
        <taxon>Candidatus Limadaptatus</taxon>
    </lineage>
</organism>
<comment type="caution">
    <text evidence="11">The sequence shown here is derived from an EMBL/GenBank/DDBJ whole genome shotgun (WGS) entry which is preliminary data.</text>
</comment>
<gene>
    <name evidence="11" type="ORF">IAC73_01895</name>
</gene>
<evidence type="ECO:0000259" key="10">
    <source>
        <dbReference type="Pfam" id="PF13793"/>
    </source>
</evidence>
<dbReference type="GO" id="GO:0004749">
    <property type="term" value="F:ribose phosphate diphosphokinase activity"/>
    <property type="evidence" value="ECO:0007669"/>
    <property type="project" value="UniProtKB-EC"/>
</dbReference>
<dbReference type="PANTHER" id="PTHR10210:SF32">
    <property type="entry name" value="RIBOSE-PHOSPHATE PYROPHOSPHOKINASE 2"/>
    <property type="match status" value="1"/>
</dbReference>
<evidence type="ECO:0000256" key="3">
    <source>
        <dbReference type="ARBA" id="ARBA00022727"/>
    </source>
</evidence>
<protein>
    <recommendedName>
        <fullName evidence="1">ribose-phosphate diphosphokinase</fullName>
        <ecNumber evidence="1">2.7.6.1</ecNumber>
    </recommendedName>
</protein>
<keyword evidence="6" id="KW-0067">ATP-binding</keyword>
<dbReference type="PANTHER" id="PTHR10210">
    <property type="entry name" value="RIBOSE-PHOSPHATE DIPHOSPHOKINASE FAMILY MEMBER"/>
    <property type="match status" value="1"/>
</dbReference>
<comment type="catalytic activity">
    <reaction evidence="7">
        <text>D-ribose 5-phosphate + ATP = 5-phospho-alpha-D-ribose 1-diphosphate + AMP + H(+)</text>
        <dbReference type="Rhea" id="RHEA:15609"/>
        <dbReference type="ChEBI" id="CHEBI:15378"/>
        <dbReference type="ChEBI" id="CHEBI:30616"/>
        <dbReference type="ChEBI" id="CHEBI:58017"/>
        <dbReference type="ChEBI" id="CHEBI:78346"/>
        <dbReference type="ChEBI" id="CHEBI:456215"/>
        <dbReference type="EC" id="2.7.6.1"/>
    </reaction>
</comment>
<keyword evidence="5" id="KW-0418">Kinase</keyword>
<evidence type="ECO:0000256" key="8">
    <source>
        <dbReference type="RuleBase" id="RU004324"/>
    </source>
</evidence>
<dbReference type="InterPro" id="IPR005946">
    <property type="entry name" value="Rib-P_diPkinase"/>
</dbReference>
<dbReference type="GO" id="GO:0006164">
    <property type="term" value="P:purine nucleotide biosynthetic process"/>
    <property type="evidence" value="ECO:0007669"/>
    <property type="project" value="TreeGrafter"/>
</dbReference>
<keyword evidence="4" id="KW-0547">Nucleotide-binding</keyword>
<evidence type="ECO:0000256" key="5">
    <source>
        <dbReference type="ARBA" id="ARBA00022777"/>
    </source>
</evidence>
<dbReference type="GO" id="GO:0002189">
    <property type="term" value="C:ribose phosphate diphosphokinase complex"/>
    <property type="evidence" value="ECO:0007669"/>
    <property type="project" value="TreeGrafter"/>
</dbReference>